<comment type="caution">
    <text evidence="1">The sequence shown here is derived from an EMBL/GenBank/DDBJ whole genome shotgun (WGS) entry which is preliminary data.</text>
</comment>
<organism evidence="1 2">
    <name type="scientific">Dictyostelium firmibasis</name>
    <dbReference type="NCBI Taxonomy" id="79012"/>
    <lineage>
        <taxon>Eukaryota</taxon>
        <taxon>Amoebozoa</taxon>
        <taxon>Evosea</taxon>
        <taxon>Eumycetozoa</taxon>
        <taxon>Dictyostelia</taxon>
        <taxon>Dictyosteliales</taxon>
        <taxon>Dictyosteliaceae</taxon>
        <taxon>Dictyostelium</taxon>
    </lineage>
</organism>
<evidence type="ECO:0000313" key="2">
    <source>
        <dbReference type="Proteomes" id="UP001344447"/>
    </source>
</evidence>
<name>A0AAN7YVZ1_9MYCE</name>
<protein>
    <submittedName>
        <fullName evidence="1">Uncharacterized protein</fullName>
    </submittedName>
</protein>
<sequence>MNLNECIDKIKDNKSKNSFFQIYNYIKKEKVFHLSSERLNILYNGALEFKNSYDFETGFIIHLPGYLSENYKDQSLNLRLLNLIESLINSKYCDRQIKKYKFLNTVLKTNIKSIDIGLSNEIIKLIIEMIQKRDKDNIDDDDDNDNDEDKDECGSGIYYLLNSILLLKHLVVDSSLEKDYENLILVILKMKKDYIKQKINKYEYYEEEPFVSFSNYLYIIEIIKKKSENEFEFGKKIIDLHSISMHLERYIQIKYHKEIYNTFEKKYNNTKPIYLKALKILLDHCKFSTLFFKKFIQSVENKTFVKFLCNEAIIRFSNYSISFELFKLLLNEKILVFRPTSFINLDFCFKQLKEDNRIIKAYIFESIEKPLLLENSIEMKHLELLYSQTFERIKSSKISIESQLSKIFKNVSITDTPIRFKFLKSIFDELILILNINQINTFLLPLFSNECNDSIIYKLKIQSFPYITPSLKFILSSSSSSSSLLPPSPPMTKTEITEIKTIVKYIPFYLVKEIIKCLFEDLHTSQWCKLQVSLVSWKLFETCREIMNNSTIRPIEVFDSFYYYCIEGKDCLFSLLLPSCKYLKIKSSEDHFNNSYDQAGKASKVSKSETNHLYHFNYPTMSIDSKRSNLIFRNFLDFSSLEILELNLIKPTPSQLNFIKSSEQTLKCVPITKKLILTITSCTLIEIIKELLLPKSSNIIFNLEIHLIFHFYNNQNNLTEFDSLLEFKNKTIQDYSLMNKIKSIKVTIGTFLLEQFQDLKIPNHLILLVEEFNPNGDQIDNNINPLDEFLISKKFNNPNLNNIQTLEIQFNTSIFDLKKIISIFQCSKLLSTLTITLYCNCNNYDNNNNFNPLLFLNQLFNILSFKQFSNIKHLKIKNITGYSVYEHWIPNVNFHSFEPCQSFNFIDFFRIDEKQLPQNENNKIKEEREESDELHISFEYNHSFSFDNNYDFTDHTSDLGEDFF</sequence>
<gene>
    <name evidence="1" type="ORF">RB653_003628</name>
</gene>
<accession>A0AAN7YVZ1</accession>
<keyword evidence="2" id="KW-1185">Reference proteome</keyword>
<evidence type="ECO:0000313" key="1">
    <source>
        <dbReference type="EMBL" id="KAK5582046.1"/>
    </source>
</evidence>
<proteinExistence type="predicted"/>
<reference evidence="1 2" key="1">
    <citation type="submission" date="2023-11" db="EMBL/GenBank/DDBJ databases">
        <title>Dfirmibasis_genome.</title>
        <authorList>
            <person name="Edelbroek B."/>
            <person name="Kjellin J."/>
            <person name="Jerlstrom-Hultqvist J."/>
            <person name="Soderbom F."/>
        </authorList>
    </citation>
    <scope>NUCLEOTIDE SEQUENCE [LARGE SCALE GENOMIC DNA]</scope>
    <source>
        <strain evidence="1 2">TNS-C-14</strain>
    </source>
</reference>
<dbReference type="EMBL" id="JAVFKY010000001">
    <property type="protein sequence ID" value="KAK5582046.1"/>
    <property type="molecule type" value="Genomic_DNA"/>
</dbReference>
<dbReference type="AlphaFoldDB" id="A0AAN7YVZ1"/>
<dbReference type="Proteomes" id="UP001344447">
    <property type="component" value="Unassembled WGS sequence"/>
</dbReference>